<feature type="transmembrane region" description="Helical" evidence="1">
    <location>
        <begin position="75"/>
        <end position="95"/>
    </location>
</feature>
<evidence type="ECO:0000256" key="1">
    <source>
        <dbReference type="SAM" id="Phobius"/>
    </source>
</evidence>
<organism evidence="2">
    <name type="scientific">viral metagenome</name>
    <dbReference type="NCBI Taxonomy" id="1070528"/>
    <lineage>
        <taxon>unclassified sequences</taxon>
        <taxon>metagenomes</taxon>
        <taxon>organismal metagenomes</taxon>
    </lineage>
</organism>
<feature type="transmembrane region" description="Helical" evidence="1">
    <location>
        <begin position="14"/>
        <end position="34"/>
    </location>
</feature>
<proteinExistence type="predicted"/>
<evidence type="ECO:0000313" key="2">
    <source>
        <dbReference type="EMBL" id="QHT31373.1"/>
    </source>
</evidence>
<keyword evidence="1" id="KW-0472">Membrane</keyword>
<keyword evidence="1" id="KW-0812">Transmembrane</keyword>
<keyword evidence="1" id="KW-1133">Transmembrane helix</keyword>
<protein>
    <submittedName>
        <fullName evidence="2">Uncharacterized protein</fullName>
    </submittedName>
</protein>
<feature type="transmembrane region" description="Helical" evidence="1">
    <location>
        <begin position="46"/>
        <end position="63"/>
    </location>
</feature>
<name>A0A6C0ES74_9ZZZZ</name>
<reference evidence="2" key="1">
    <citation type="journal article" date="2020" name="Nature">
        <title>Giant virus diversity and host interactions through global metagenomics.</title>
        <authorList>
            <person name="Schulz F."/>
            <person name="Roux S."/>
            <person name="Paez-Espino D."/>
            <person name="Jungbluth S."/>
            <person name="Walsh D.A."/>
            <person name="Denef V.J."/>
            <person name="McMahon K.D."/>
            <person name="Konstantinidis K.T."/>
            <person name="Eloe-Fadrosh E.A."/>
            <person name="Kyrpides N.C."/>
            <person name="Woyke T."/>
        </authorList>
    </citation>
    <scope>NUCLEOTIDE SEQUENCE</scope>
    <source>
        <strain evidence="2">GVMAG-M-3300009155-2</strain>
    </source>
</reference>
<dbReference type="EMBL" id="MN738918">
    <property type="protein sequence ID" value="QHT31373.1"/>
    <property type="molecule type" value="Genomic_DNA"/>
</dbReference>
<accession>A0A6C0ES74</accession>
<sequence length="113" mass="13382">MFNNKTLNDIQEKFFNVFIYTSYALIIISTLGLSQKAPQYLYDLDYYVRIYVCLFLMWRFNPFVHVSFTELDRKIAFSGGVFILTTTVLNTYISYIGNIIKHIVRPFITNHPF</sequence>
<dbReference type="AlphaFoldDB" id="A0A6C0ES74"/>